<comment type="caution">
    <text evidence="6">The sequence shown here is derived from an EMBL/GenBank/DDBJ whole genome shotgun (WGS) entry which is preliminary data.</text>
</comment>
<sequence>MGGFLSHLKPENNKEVFNSTCGPIRGNIYRHNDKIVDGYLGIPFGKAPIGKLRYKKPVPADKWTEPIDCYKYGPGCPQSGVFSTFVKEFCEGVREFAEDNCLNLNVFSPRTSQTEFSKGLPVMVYFYGGGFEVGFSSMLDDYALSGTLPLKDVVIVTPNYRVGPLGFLTNGDEVLKGNYRLWDQTLALKWVQEHIASFGGDPNSVTIFGTSAGGASAVAPPTGLQPGYICCP</sequence>
<dbReference type="PANTHER" id="PTHR45029:SF2">
    <property type="entry name" value="CARBOXYLIC ESTER HYDROLASE"/>
    <property type="match status" value="1"/>
</dbReference>
<evidence type="ECO:0000256" key="1">
    <source>
        <dbReference type="ARBA" id="ARBA00005964"/>
    </source>
</evidence>
<dbReference type="EC" id="3.1.1.-" evidence="4"/>
<evidence type="ECO:0000313" key="7">
    <source>
        <dbReference type="Proteomes" id="UP000230233"/>
    </source>
</evidence>
<accession>A0A2G5T9R0</accession>
<evidence type="ECO:0000259" key="5">
    <source>
        <dbReference type="Pfam" id="PF00135"/>
    </source>
</evidence>
<dbReference type="PROSITE" id="PS00122">
    <property type="entry name" value="CARBOXYLESTERASE_B_1"/>
    <property type="match status" value="1"/>
</dbReference>
<dbReference type="GO" id="GO:0052689">
    <property type="term" value="F:carboxylic ester hydrolase activity"/>
    <property type="evidence" value="ECO:0007669"/>
    <property type="project" value="UniProtKB-KW"/>
</dbReference>
<dbReference type="InterPro" id="IPR029058">
    <property type="entry name" value="AB_hydrolase_fold"/>
</dbReference>
<dbReference type="Proteomes" id="UP000230233">
    <property type="component" value="Chromosome V"/>
</dbReference>
<dbReference type="InterPro" id="IPR019826">
    <property type="entry name" value="Carboxylesterase_B_AS"/>
</dbReference>
<evidence type="ECO:0000256" key="4">
    <source>
        <dbReference type="RuleBase" id="RU361235"/>
    </source>
</evidence>
<feature type="domain" description="Carboxylesterase type B" evidence="5">
    <location>
        <begin position="16"/>
        <end position="218"/>
    </location>
</feature>
<comment type="similarity">
    <text evidence="1 4">Belongs to the type-B carboxylesterase/lipase family.</text>
</comment>
<dbReference type="EMBL" id="PDUG01000005">
    <property type="protein sequence ID" value="PIC23909.1"/>
    <property type="molecule type" value="Genomic_DNA"/>
</dbReference>
<dbReference type="OrthoDB" id="3200163at2759"/>
<reference evidence="7" key="1">
    <citation type="submission" date="2017-10" db="EMBL/GenBank/DDBJ databases">
        <title>Rapid genome shrinkage in a self-fertile nematode reveals novel sperm competition proteins.</title>
        <authorList>
            <person name="Yin D."/>
            <person name="Schwarz E.M."/>
            <person name="Thomas C.G."/>
            <person name="Felde R.L."/>
            <person name="Korf I.F."/>
            <person name="Cutter A.D."/>
            <person name="Schartner C.M."/>
            <person name="Ralston E.J."/>
            <person name="Meyer B.J."/>
            <person name="Haag E.S."/>
        </authorList>
    </citation>
    <scope>NUCLEOTIDE SEQUENCE [LARGE SCALE GENOMIC DNA]</scope>
    <source>
        <strain evidence="7">JU1422</strain>
    </source>
</reference>
<evidence type="ECO:0000256" key="3">
    <source>
        <dbReference type="ARBA" id="ARBA00022801"/>
    </source>
</evidence>
<evidence type="ECO:0000313" key="6">
    <source>
        <dbReference type="EMBL" id="PIC23909.1"/>
    </source>
</evidence>
<evidence type="ECO:0000256" key="2">
    <source>
        <dbReference type="ARBA" id="ARBA00022487"/>
    </source>
</evidence>
<dbReference type="Pfam" id="PF00135">
    <property type="entry name" value="COesterase"/>
    <property type="match status" value="1"/>
</dbReference>
<keyword evidence="7" id="KW-1185">Reference proteome</keyword>
<keyword evidence="2" id="KW-0719">Serine esterase</keyword>
<dbReference type="AlphaFoldDB" id="A0A2G5T9R0"/>
<dbReference type="PANTHER" id="PTHR45029">
    <property type="entry name" value="CARBOXYLIC ESTER HYDROLASE-RELATED"/>
    <property type="match status" value="1"/>
</dbReference>
<organism evidence="6 7">
    <name type="scientific">Caenorhabditis nigoni</name>
    <dbReference type="NCBI Taxonomy" id="1611254"/>
    <lineage>
        <taxon>Eukaryota</taxon>
        <taxon>Metazoa</taxon>
        <taxon>Ecdysozoa</taxon>
        <taxon>Nematoda</taxon>
        <taxon>Chromadorea</taxon>
        <taxon>Rhabditida</taxon>
        <taxon>Rhabditina</taxon>
        <taxon>Rhabditomorpha</taxon>
        <taxon>Rhabditoidea</taxon>
        <taxon>Rhabditidae</taxon>
        <taxon>Peloderinae</taxon>
        <taxon>Caenorhabditis</taxon>
    </lineage>
</organism>
<dbReference type="SUPFAM" id="SSF53474">
    <property type="entry name" value="alpha/beta-Hydrolases"/>
    <property type="match status" value="1"/>
</dbReference>
<keyword evidence="3 4" id="KW-0378">Hydrolase</keyword>
<proteinExistence type="inferred from homology"/>
<dbReference type="STRING" id="1611254.A0A2G5T9R0"/>
<dbReference type="InterPro" id="IPR043187">
    <property type="entry name" value="CM06B1-like"/>
</dbReference>
<protein>
    <recommendedName>
        <fullName evidence="4">Carboxylic ester hydrolase</fullName>
        <ecNumber evidence="4">3.1.1.-</ecNumber>
    </recommendedName>
</protein>
<dbReference type="Gene3D" id="3.40.50.1820">
    <property type="entry name" value="alpha/beta hydrolase"/>
    <property type="match status" value="1"/>
</dbReference>
<name>A0A2G5T9R0_9PELO</name>
<gene>
    <name evidence="6" type="primary">Cnig_chr_V.g17439</name>
    <name evidence="6" type="ORF">B9Z55_017439</name>
</gene>
<dbReference type="InterPro" id="IPR002018">
    <property type="entry name" value="CarbesteraseB"/>
</dbReference>